<evidence type="ECO:0000256" key="3">
    <source>
        <dbReference type="ARBA" id="ARBA00022573"/>
    </source>
</evidence>
<sequence length="218" mass="23326">MADKRYSDLGAVTPEAREIYNRSRNFIAGIVGDRTPDDKIKQRCVIATGDLGVAEILRFRSDPLNAGLDALEEGAAIYVDIKMVEAGVVKRGHKSPVITAIGRGDRLAEREGITRTSAGFRELKGDLSGSIVIIGNAPSALLTVCDLIEEGEAKPALVIGVPVGFVNAAESKERLREIAVPSISTEGTRGGTPIAVAAINEIINLHHEKKEPREGRNH</sequence>
<evidence type="ECO:0000313" key="6">
    <source>
        <dbReference type="EMBL" id="KUK44141.1"/>
    </source>
</evidence>
<evidence type="ECO:0000256" key="2">
    <source>
        <dbReference type="ARBA" id="ARBA00009774"/>
    </source>
</evidence>
<dbReference type="AlphaFoldDB" id="A0A101ILH6"/>
<feature type="domain" description="Cobalamin biosynthesis precorrin-8X methylmutase CobH/CbiC" evidence="5">
    <location>
        <begin position="18"/>
        <end position="204"/>
    </location>
</feature>
<dbReference type="GO" id="GO:0016993">
    <property type="term" value="F:precorrin-8X methylmutase activity"/>
    <property type="evidence" value="ECO:0007669"/>
    <property type="project" value="InterPro"/>
</dbReference>
<dbReference type="EMBL" id="LGHB01000003">
    <property type="protein sequence ID" value="KUK97293.1"/>
    <property type="molecule type" value="Genomic_DNA"/>
</dbReference>
<evidence type="ECO:0000313" key="7">
    <source>
        <dbReference type="EMBL" id="KUK97293.1"/>
    </source>
</evidence>
<dbReference type="InterPro" id="IPR036588">
    <property type="entry name" value="CobH/CbiC_sf"/>
</dbReference>
<protein>
    <submittedName>
        <fullName evidence="7">Precorrin-8X methylmutase</fullName>
    </submittedName>
</protein>
<dbReference type="PATRIC" id="fig|301375.6.peg.365"/>
<dbReference type="SUPFAM" id="SSF63965">
    <property type="entry name" value="Precorrin-8X methylmutase CbiC/CobH"/>
    <property type="match status" value="1"/>
</dbReference>
<accession>A0A101ILH6</accession>
<evidence type="ECO:0000313" key="8">
    <source>
        <dbReference type="Proteomes" id="UP000053961"/>
    </source>
</evidence>
<comment type="pathway">
    <text evidence="1">Cofactor biosynthesis; adenosylcobalamin biosynthesis.</text>
</comment>
<keyword evidence="4" id="KW-0413">Isomerase</keyword>
<evidence type="ECO:0000256" key="4">
    <source>
        <dbReference type="ARBA" id="ARBA00023235"/>
    </source>
</evidence>
<dbReference type="PANTHER" id="PTHR43588:SF1">
    <property type="entry name" value="COBALT-PRECORRIN-8 METHYLMUTASE"/>
    <property type="match status" value="1"/>
</dbReference>
<reference evidence="8 9" key="2">
    <citation type="journal article" date="2015" name="MBio">
        <title>Genome-Resolved Metagenomic Analysis Reveals Roles for Candidate Phyla and Other Microbial Community Members in Biogeochemical Transformations in Oil Reservoirs.</title>
        <authorList>
            <person name="Hu P."/>
            <person name="Tom L."/>
            <person name="Singh A."/>
            <person name="Thomas B.C."/>
            <person name="Baker B.J."/>
            <person name="Piceno Y.M."/>
            <person name="Andersen G.L."/>
            <person name="Banfield J.F."/>
        </authorList>
    </citation>
    <scope>NUCLEOTIDE SEQUENCE [LARGE SCALE GENOMIC DNA]</scope>
    <source>
        <strain evidence="6">57_489</strain>
    </source>
</reference>
<comment type="caution">
    <text evidence="7">The sequence shown here is derived from an EMBL/GenBank/DDBJ whole genome shotgun (WGS) entry which is preliminary data.</text>
</comment>
<dbReference type="Gene3D" id="3.40.50.10230">
    <property type="entry name" value="Cobalamin biosynthesis CobH/CbiC, precorrin-8X methylmutase"/>
    <property type="match status" value="1"/>
</dbReference>
<dbReference type="InterPro" id="IPR003722">
    <property type="entry name" value="Cbl_synth_CobH/CbiC"/>
</dbReference>
<reference evidence="7" key="1">
    <citation type="journal article" date="2015" name="MBio">
        <title>Genome-resolved metagenomic analysis reveals roles for candidate phyla and other microbial community members in biogeochemical transformations in oil reservoirs.</title>
        <authorList>
            <person name="Hu P."/>
            <person name="Tom L."/>
            <person name="Singh A."/>
            <person name="Thomas B.C."/>
            <person name="Baker B.J."/>
            <person name="Piceno Y.M."/>
            <person name="Andersen G.L."/>
            <person name="Banfield J.F."/>
        </authorList>
    </citation>
    <scope>NUCLEOTIDE SEQUENCE [LARGE SCALE GENOMIC DNA]</scope>
    <source>
        <strain evidence="7">56_747</strain>
    </source>
</reference>
<evidence type="ECO:0000259" key="5">
    <source>
        <dbReference type="Pfam" id="PF02570"/>
    </source>
</evidence>
<name>A0A101ILH6_9EURY</name>
<gene>
    <name evidence="6" type="ORF">XD72_1465</name>
    <name evidence="7" type="ORF">XE07_0448</name>
</gene>
<dbReference type="Pfam" id="PF02570">
    <property type="entry name" value="CbiC"/>
    <property type="match status" value="1"/>
</dbReference>
<organism evidence="7 8">
    <name type="scientific">Methanothrix harundinacea</name>
    <dbReference type="NCBI Taxonomy" id="301375"/>
    <lineage>
        <taxon>Archaea</taxon>
        <taxon>Methanobacteriati</taxon>
        <taxon>Methanobacteriota</taxon>
        <taxon>Stenosarchaea group</taxon>
        <taxon>Methanomicrobia</taxon>
        <taxon>Methanotrichales</taxon>
        <taxon>Methanotrichaceae</taxon>
        <taxon>Methanothrix</taxon>
    </lineage>
</organism>
<dbReference type="Proteomes" id="UP000053961">
    <property type="component" value="Unassembled WGS sequence"/>
</dbReference>
<dbReference type="UniPathway" id="UPA00148"/>
<dbReference type="EMBL" id="LGFT01000033">
    <property type="protein sequence ID" value="KUK44141.1"/>
    <property type="molecule type" value="Genomic_DNA"/>
</dbReference>
<dbReference type="Proteomes" id="UP000057043">
    <property type="component" value="Unassembled WGS sequence"/>
</dbReference>
<dbReference type="PANTHER" id="PTHR43588">
    <property type="entry name" value="COBALT-PRECORRIN-8 METHYLMUTASE"/>
    <property type="match status" value="1"/>
</dbReference>
<comment type="similarity">
    <text evidence="2">Belongs to the CobH/CbiC family.</text>
</comment>
<keyword evidence="3" id="KW-0169">Cobalamin biosynthesis</keyword>
<evidence type="ECO:0000313" key="9">
    <source>
        <dbReference type="Proteomes" id="UP000057043"/>
    </source>
</evidence>
<dbReference type="GO" id="GO:0009236">
    <property type="term" value="P:cobalamin biosynthetic process"/>
    <property type="evidence" value="ECO:0007669"/>
    <property type="project" value="UniProtKB-UniPathway"/>
</dbReference>
<evidence type="ECO:0000256" key="1">
    <source>
        <dbReference type="ARBA" id="ARBA00004953"/>
    </source>
</evidence>
<proteinExistence type="inferred from homology"/>